<dbReference type="InterPro" id="IPR050331">
    <property type="entry name" value="Zinc_finger"/>
</dbReference>
<keyword evidence="2" id="KW-0479">Metal-binding</keyword>
<evidence type="ECO:0000256" key="4">
    <source>
        <dbReference type="ARBA" id="ARBA00022771"/>
    </source>
</evidence>
<dbReference type="GO" id="GO:0005634">
    <property type="term" value="C:nucleus"/>
    <property type="evidence" value="ECO:0007669"/>
    <property type="project" value="UniProtKB-SubCell"/>
</dbReference>
<accession>A0A1B6DZU3</accession>
<organism evidence="10">
    <name type="scientific">Clastoptera arizonana</name>
    <name type="common">Arizona spittle bug</name>
    <dbReference type="NCBI Taxonomy" id="38151"/>
    <lineage>
        <taxon>Eukaryota</taxon>
        <taxon>Metazoa</taxon>
        <taxon>Ecdysozoa</taxon>
        <taxon>Arthropoda</taxon>
        <taxon>Hexapoda</taxon>
        <taxon>Insecta</taxon>
        <taxon>Pterygota</taxon>
        <taxon>Neoptera</taxon>
        <taxon>Paraneoptera</taxon>
        <taxon>Hemiptera</taxon>
        <taxon>Auchenorrhyncha</taxon>
        <taxon>Cercopoidea</taxon>
        <taxon>Clastopteridae</taxon>
        <taxon>Clastoptera</taxon>
    </lineage>
</organism>
<feature type="domain" description="C2H2-type" evidence="9">
    <location>
        <begin position="191"/>
        <end position="225"/>
    </location>
</feature>
<dbReference type="GO" id="GO:0008270">
    <property type="term" value="F:zinc ion binding"/>
    <property type="evidence" value="ECO:0007669"/>
    <property type="project" value="UniProtKB-KW"/>
</dbReference>
<dbReference type="EMBL" id="GEDC01006118">
    <property type="protein sequence ID" value="JAS31180.1"/>
    <property type="molecule type" value="Transcribed_RNA"/>
</dbReference>
<reference evidence="10" key="1">
    <citation type="submission" date="2015-12" db="EMBL/GenBank/DDBJ databases">
        <title>De novo transcriptome assembly of four potential Pierce s Disease insect vectors from Arizona vineyards.</title>
        <authorList>
            <person name="Tassone E.E."/>
        </authorList>
    </citation>
    <scope>NUCLEOTIDE SEQUENCE</scope>
</reference>
<protein>
    <recommendedName>
        <fullName evidence="9">C2H2-type domain-containing protein</fullName>
    </recommendedName>
</protein>
<dbReference type="SMART" id="SM00355">
    <property type="entry name" value="ZnF_C2H2"/>
    <property type="match status" value="4"/>
</dbReference>
<keyword evidence="6" id="KW-0238">DNA-binding</keyword>
<name>A0A1B6DZU3_9HEMI</name>
<evidence type="ECO:0000256" key="8">
    <source>
        <dbReference type="PROSITE-ProRule" id="PRU00042"/>
    </source>
</evidence>
<keyword evidence="5" id="KW-0862">Zinc</keyword>
<dbReference type="PROSITE" id="PS00028">
    <property type="entry name" value="ZINC_FINGER_C2H2_1"/>
    <property type="match status" value="2"/>
</dbReference>
<keyword evidence="7" id="KW-0539">Nucleus</keyword>
<dbReference type="PROSITE" id="PS50157">
    <property type="entry name" value="ZINC_FINGER_C2H2_2"/>
    <property type="match status" value="3"/>
</dbReference>
<evidence type="ECO:0000256" key="7">
    <source>
        <dbReference type="ARBA" id="ARBA00023242"/>
    </source>
</evidence>
<dbReference type="FunFam" id="3.30.160.60:FF:002343">
    <property type="entry name" value="Zinc finger protein 33A"/>
    <property type="match status" value="1"/>
</dbReference>
<dbReference type="GO" id="GO:0003677">
    <property type="term" value="F:DNA binding"/>
    <property type="evidence" value="ECO:0007669"/>
    <property type="project" value="UniProtKB-KW"/>
</dbReference>
<sequence length="291" mass="33363">MRNSDVHSCGDCKEQFQNLEEFLVHKLKIEKYTLHLEDSVSMTGLKIPVFSKIHNVDEVIPMVEEVEVYEASVLHEEEIVDHSPTEMPKIDELQLSPEVNIVEAERNEAYMLQIAEEIPDSKLEIAEETPDSKFKCSTCGQKYKNKVILRVHRQTVHSIDKPFSCNECSMTFKTKGSLTRHQRRHTDERPYVCIACSKGFRDSGSLTRHLKSVSPCTSLHKTLRKVPKEVKSKTEKDYVTKPVTAVNVLITRLRVQDKVISDNFITTDNSVNCKVIELTLEQQQKECDATK</sequence>
<gene>
    <name evidence="10" type="ORF">g.8878</name>
</gene>
<evidence type="ECO:0000256" key="6">
    <source>
        <dbReference type="ARBA" id="ARBA00023125"/>
    </source>
</evidence>
<evidence type="ECO:0000313" key="10">
    <source>
        <dbReference type="EMBL" id="JAS31180.1"/>
    </source>
</evidence>
<dbReference type="FunFam" id="3.30.160.60:FF:000875">
    <property type="entry name" value="zinc finger protein 236 isoform X7"/>
    <property type="match status" value="1"/>
</dbReference>
<dbReference type="InterPro" id="IPR036236">
    <property type="entry name" value="Znf_C2H2_sf"/>
</dbReference>
<keyword evidence="3" id="KW-0677">Repeat</keyword>
<dbReference type="PANTHER" id="PTHR16515">
    <property type="entry name" value="PR DOMAIN ZINC FINGER PROTEIN"/>
    <property type="match status" value="1"/>
</dbReference>
<evidence type="ECO:0000256" key="5">
    <source>
        <dbReference type="ARBA" id="ARBA00022833"/>
    </source>
</evidence>
<feature type="domain" description="C2H2-type" evidence="9">
    <location>
        <begin position="163"/>
        <end position="190"/>
    </location>
</feature>
<dbReference type="PANTHER" id="PTHR16515:SF58">
    <property type="entry name" value="ZINC FINGER PROTEIN 22"/>
    <property type="match status" value="1"/>
</dbReference>
<evidence type="ECO:0000256" key="1">
    <source>
        <dbReference type="ARBA" id="ARBA00004123"/>
    </source>
</evidence>
<dbReference type="Pfam" id="PF00096">
    <property type="entry name" value="zf-C2H2"/>
    <property type="match status" value="2"/>
</dbReference>
<dbReference type="Gene3D" id="3.30.160.60">
    <property type="entry name" value="Classic Zinc Finger"/>
    <property type="match status" value="2"/>
</dbReference>
<evidence type="ECO:0000256" key="3">
    <source>
        <dbReference type="ARBA" id="ARBA00022737"/>
    </source>
</evidence>
<dbReference type="SUPFAM" id="SSF57667">
    <property type="entry name" value="beta-beta-alpha zinc fingers"/>
    <property type="match status" value="2"/>
</dbReference>
<proteinExistence type="predicted"/>
<dbReference type="InterPro" id="IPR013087">
    <property type="entry name" value="Znf_C2H2_type"/>
</dbReference>
<feature type="domain" description="C2H2-type" evidence="9">
    <location>
        <begin position="134"/>
        <end position="162"/>
    </location>
</feature>
<dbReference type="AlphaFoldDB" id="A0A1B6DZU3"/>
<evidence type="ECO:0000259" key="9">
    <source>
        <dbReference type="PROSITE" id="PS50157"/>
    </source>
</evidence>
<dbReference type="GO" id="GO:0006355">
    <property type="term" value="P:regulation of DNA-templated transcription"/>
    <property type="evidence" value="ECO:0007669"/>
    <property type="project" value="UniProtKB-ARBA"/>
</dbReference>
<comment type="subcellular location">
    <subcellularLocation>
        <location evidence="1">Nucleus</location>
    </subcellularLocation>
</comment>
<evidence type="ECO:0000256" key="2">
    <source>
        <dbReference type="ARBA" id="ARBA00022723"/>
    </source>
</evidence>
<keyword evidence="4 8" id="KW-0863">Zinc-finger</keyword>